<feature type="compositionally biased region" description="Pro residues" evidence="1">
    <location>
        <begin position="1"/>
        <end position="13"/>
    </location>
</feature>
<comment type="caution">
    <text evidence="2">The sequence shown here is derived from an EMBL/GenBank/DDBJ whole genome shotgun (WGS) entry which is preliminary data.</text>
</comment>
<dbReference type="STRING" id="35608.A0A2U1PRX1"/>
<organism evidence="2 3">
    <name type="scientific">Artemisia annua</name>
    <name type="common">Sweet wormwood</name>
    <dbReference type="NCBI Taxonomy" id="35608"/>
    <lineage>
        <taxon>Eukaryota</taxon>
        <taxon>Viridiplantae</taxon>
        <taxon>Streptophyta</taxon>
        <taxon>Embryophyta</taxon>
        <taxon>Tracheophyta</taxon>
        <taxon>Spermatophyta</taxon>
        <taxon>Magnoliopsida</taxon>
        <taxon>eudicotyledons</taxon>
        <taxon>Gunneridae</taxon>
        <taxon>Pentapetalae</taxon>
        <taxon>asterids</taxon>
        <taxon>campanulids</taxon>
        <taxon>Asterales</taxon>
        <taxon>Asteraceae</taxon>
        <taxon>Asteroideae</taxon>
        <taxon>Anthemideae</taxon>
        <taxon>Artemisiinae</taxon>
        <taxon>Artemisia</taxon>
    </lineage>
</organism>
<evidence type="ECO:0000256" key="1">
    <source>
        <dbReference type="SAM" id="MobiDB-lite"/>
    </source>
</evidence>
<proteinExistence type="predicted"/>
<sequence>MDIDPPPPQPPPSSSSGPTQKKASKAVKKPKFTPKPPSRRKLVLPKSDSDDDNEEDEKAVRELLRKATERQRPRGSKSKTKSAEDVVAPHGAGSSSTKTELKDEKNSSKLGYASEKMVTRSSSIAAKDEVTETMLVDDESGYSSNSDDEYKEPWNYNSYYPITLPLRRPCSVNPEVLDVQEFGEEKEYDETKIKTASEIGLSENNEEQQMIFFQFPEILPLDKQTNRVPISSKGKEKVESSISAREKASNKCPFKDLPSGHMGKMLVYKSGAVKLKLGDTIFNVTPGIIGECKQDAAMLNTKAKHCCVLGSVDKKGVVTPDLDSLLDKINQL</sequence>
<name>A0A2U1PRX1_ARTAN</name>
<accession>A0A2U1PRX1</accession>
<dbReference type="EMBL" id="PKPP01000810">
    <property type="protein sequence ID" value="PWA88494.1"/>
    <property type="molecule type" value="Genomic_DNA"/>
</dbReference>
<dbReference type="Proteomes" id="UP000245207">
    <property type="component" value="Unassembled WGS sequence"/>
</dbReference>
<dbReference type="InterPro" id="IPR007811">
    <property type="entry name" value="RPC4"/>
</dbReference>
<dbReference type="GO" id="GO:0003677">
    <property type="term" value="F:DNA binding"/>
    <property type="evidence" value="ECO:0007669"/>
    <property type="project" value="InterPro"/>
</dbReference>
<keyword evidence="3" id="KW-1185">Reference proteome</keyword>
<dbReference type="PANTHER" id="PTHR13408">
    <property type="entry name" value="DNA-DIRECTED RNA POLYMERASE III"/>
    <property type="match status" value="1"/>
</dbReference>
<dbReference type="PANTHER" id="PTHR13408:SF11">
    <property type="entry name" value="DNA-DIRECTED RNA POLYMERASE III SUBUNIT RPC4"/>
    <property type="match status" value="1"/>
</dbReference>
<dbReference type="GO" id="GO:0042797">
    <property type="term" value="P:tRNA transcription by RNA polymerase III"/>
    <property type="evidence" value="ECO:0007669"/>
    <property type="project" value="TreeGrafter"/>
</dbReference>
<dbReference type="Pfam" id="PF05132">
    <property type="entry name" value="RNA_pol_Rpc4"/>
    <property type="match status" value="1"/>
</dbReference>
<dbReference type="AlphaFoldDB" id="A0A2U1PRX1"/>
<evidence type="ECO:0000313" key="3">
    <source>
        <dbReference type="Proteomes" id="UP000245207"/>
    </source>
</evidence>
<feature type="compositionally biased region" description="Basic and acidic residues" evidence="1">
    <location>
        <begin position="58"/>
        <end position="72"/>
    </location>
</feature>
<reference evidence="2 3" key="1">
    <citation type="journal article" date="2018" name="Mol. Plant">
        <title>The genome of Artemisia annua provides insight into the evolution of Asteraceae family and artemisinin biosynthesis.</title>
        <authorList>
            <person name="Shen Q."/>
            <person name="Zhang L."/>
            <person name="Liao Z."/>
            <person name="Wang S."/>
            <person name="Yan T."/>
            <person name="Shi P."/>
            <person name="Liu M."/>
            <person name="Fu X."/>
            <person name="Pan Q."/>
            <person name="Wang Y."/>
            <person name="Lv Z."/>
            <person name="Lu X."/>
            <person name="Zhang F."/>
            <person name="Jiang W."/>
            <person name="Ma Y."/>
            <person name="Chen M."/>
            <person name="Hao X."/>
            <person name="Li L."/>
            <person name="Tang Y."/>
            <person name="Lv G."/>
            <person name="Zhou Y."/>
            <person name="Sun X."/>
            <person name="Brodelius P.E."/>
            <person name="Rose J.K.C."/>
            <person name="Tang K."/>
        </authorList>
    </citation>
    <scope>NUCLEOTIDE SEQUENCE [LARGE SCALE GENOMIC DNA]</scope>
    <source>
        <strain evidence="3">cv. Huhao1</strain>
        <tissue evidence="2">Leaf</tissue>
    </source>
</reference>
<gene>
    <name evidence="2" type="ORF">CTI12_AA120270</name>
</gene>
<dbReference type="GO" id="GO:0005666">
    <property type="term" value="C:RNA polymerase III complex"/>
    <property type="evidence" value="ECO:0007669"/>
    <property type="project" value="InterPro"/>
</dbReference>
<feature type="compositionally biased region" description="Basic residues" evidence="1">
    <location>
        <begin position="22"/>
        <end position="43"/>
    </location>
</feature>
<evidence type="ECO:0000313" key="2">
    <source>
        <dbReference type="EMBL" id="PWA88494.1"/>
    </source>
</evidence>
<feature type="region of interest" description="Disordered" evidence="1">
    <location>
        <begin position="1"/>
        <end position="124"/>
    </location>
</feature>
<protein>
    <submittedName>
        <fullName evidence="2">RNA polymerase III RPC4</fullName>
    </submittedName>
</protein>
<dbReference type="OrthoDB" id="5836119at2759"/>